<dbReference type="Pfam" id="PF00053">
    <property type="entry name" value="EGF_laminin"/>
    <property type="match status" value="3"/>
</dbReference>
<evidence type="ECO:0000313" key="7">
    <source>
        <dbReference type="EMBL" id="CAL1527731.1"/>
    </source>
</evidence>
<sequence>GVNCEKCVDLHYRPLGVLQTAENPCIPCLCNISGSTVNPNTNLVDCVMNSDTNLPDGKLPGDCYCKSNVNGSKCDVCKTGFYNLQQNNPDGCSACECATAGTVGASSICLSDSTGQCTCKINVQGRACDTCKDGFYNLTSDKAEGCTPCNCDVGGSENQICDKVTGQCVCSSQNLMGRRCDSIQQGYYYPSAHSIYTELEDSFGEVVFNRNPQYIGFSGRGYAVVVPGSYLSFLLSTPINTDLSNNYIFIIMYRSTETTNITFQVQAADDENINMTLVLPVCVSWCQANTTLTQPLNLNPGPNLIILTVNSG</sequence>
<comment type="caution">
    <text evidence="7">The sequence shown here is derived from an EMBL/GenBank/DDBJ whole genome shotgun (WGS) entry which is preliminary data.</text>
</comment>
<reference evidence="7 8" key="1">
    <citation type="submission" date="2024-04" db="EMBL/GenBank/DDBJ databases">
        <authorList>
            <consortium name="Genoscope - CEA"/>
            <person name="William W."/>
        </authorList>
    </citation>
    <scope>NUCLEOTIDE SEQUENCE [LARGE SCALE GENOMIC DNA]</scope>
</reference>
<keyword evidence="3" id="KW-0325">Glycoprotein</keyword>
<name>A0AAV2H270_LYMST</name>
<gene>
    <name evidence="7" type="ORF">GSLYS_00001901001</name>
</gene>
<evidence type="ECO:0000256" key="4">
    <source>
        <dbReference type="ARBA" id="ARBA00023292"/>
    </source>
</evidence>
<protein>
    <recommendedName>
        <fullName evidence="6">Laminin EGF-like domain-containing protein</fullName>
    </recommendedName>
</protein>
<dbReference type="InterPro" id="IPR050440">
    <property type="entry name" value="Laminin/Netrin_ECM"/>
</dbReference>
<evidence type="ECO:0000256" key="1">
    <source>
        <dbReference type="ARBA" id="ARBA00022737"/>
    </source>
</evidence>
<dbReference type="GO" id="GO:0009887">
    <property type="term" value="P:animal organ morphogenesis"/>
    <property type="evidence" value="ECO:0007669"/>
    <property type="project" value="TreeGrafter"/>
</dbReference>
<dbReference type="PRINTS" id="PR00011">
    <property type="entry name" value="EGFLAMININ"/>
</dbReference>
<dbReference type="GO" id="GO:0005604">
    <property type="term" value="C:basement membrane"/>
    <property type="evidence" value="ECO:0007669"/>
    <property type="project" value="TreeGrafter"/>
</dbReference>
<evidence type="ECO:0000256" key="5">
    <source>
        <dbReference type="PROSITE-ProRule" id="PRU00460"/>
    </source>
</evidence>
<dbReference type="SMART" id="SM00180">
    <property type="entry name" value="EGF_Lam"/>
    <property type="match status" value="3"/>
</dbReference>
<feature type="non-terminal residue" evidence="7">
    <location>
        <position position="312"/>
    </location>
</feature>
<dbReference type="PROSITE" id="PS50027">
    <property type="entry name" value="EGF_LAM_2"/>
    <property type="match status" value="1"/>
</dbReference>
<keyword evidence="8" id="KW-1185">Reference proteome</keyword>
<proteinExistence type="predicted"/>
<dbReference type="InterPro" id="IPR002049">
    <property type="entry name" value="LE_dom"/>
</dbReference>
<feature type="non-terminal residue" evidence="7">
    <location>
        <position position="1"/>
    </location>
</feature>
<dbReference type="Gene3D" id="2.10.25.10">
    <property type="entry name" value="Laminin"/>
    <property type="match status" value="3"/>
</dbReference>
<keyword evidence="2 5" id="KW-1015">Disulfide bond</keyword>
<dbReference type="FunFam" id="2.10.25.10:FF:000275">
    <property type="entry name" value="usherin"/>
    <property type="match status" value="1"/>
</dbReference>
<dbReference type="Proteomes" id="UP001497497">
    <property type="component" value="Unassembled WGS sequence"/>
</dbReference>
<accession>A0AAV2H270</accession>
<evidence type="ECO:0000313" key="8">
    <source>
        <dbReference type="Proteomes" id="UP001497497"/>
    </source>
</evidence>
<keyword evidence="1" id="KW-0677">Repeat</keyword>
<dbReference type="FunFam" id="2.10.25.10:FF:000011">
    <property type="entry name" value="Cadherin EGF LAG seven-pass G-type receptor"/>
    <property type="match status" value="1"/>
</dbReference>
<dbReference type="EMBL" id="CAXITT010000021">
    <property type="protein sequence ID" value="CAL1527731.1"/>
    <property type="molecule type" value="Genomic_DNA"/>
</dbReference>
<dbReference type="AlphaFoldDB" id="A0AAV2H270"/>
<feature type="disulfide bond" evidence="5">
    <location>
        <begin position="119"/>
        <end position="128"/>
    </location>
</feature>
<dbReference type="PROSITE" id="PS01248">
    <property type="entry name" value="EGF_LAM_1"/>
    <property type="match status" value="1"/>
</dbReference>
<dbReference type="PANTHER" id="PTHR10574">
    <property type="entry name" value="NETRIN/LAMININ-RELATED"/>
    <property type="match status" value="1"/>
</dbReference>
<dbReference type="SUPFAM" id="SSF57196">
    <property type="entry name" value="EGF/Laminin"/>
    <property type="match status" value="3"/>
</dbReference>
<keyword evidence="4 5" id="KW-0424">Laminin EGF-like domain</keyword>
<dbReference type="GO" id="GO:0009888">
    <property type="term" value="P:tissue development"/>
    <property type="evidence" value="ECO:0007669"/>
    <property type="project" value="TreeGrafter"/>
</dbReference>
<organism evidence="7 8">
    <name type="scientific">Lymnaea stagnalis</name>
    <name type="common">Great pond snail</name>
    <name type="synonym">Helix stagnalis</name>
    <dbReference type="NCBI Taxonomy" id="6523"/>
    <lineage>
        <taxon>Eukaryota</taxon>
        <taxon>Metazoa</taxon>
        <taxon>Spiralia</taxon>
        <taxon>Lophotrochozoa</taxon>
        <taxon>Mollusca</taxon>
        <taxon>Gastropoda</taxon>
        <taxon>Heterobranchia</taxon>
        <taxon>Euthyneura</taxon>
        <taxon>Panpulmonata</taxon>
        <taxon>Hygrophila</taxon>
        <taxon>Lymnaeoidea</taxon>
        <taxon>Lymnaeidae</taxon>
        <taxon>Lymnaea</taxon>
    </lineage>
</organism>
<evidence type="ECO:0000256" key="3">
    <source>
        <dbReference type="ARBA" id="ARBA00023180"/>
    </source>
</evidence>
<dbReference type="GO" id="GO:0005201">
    <property type="term" value="F:extracellular matrix structural constituent"/>
    <property type="evidence" value="ECO:0007669"/>
    <property type="project" value="TreeGrafter"/>
</dbReference>
<evidence type="ECO:0000256" key="2">
    <source>
        <dbReference type="ARBA" id="ARBA00023157"/>
    </source>
</evidence>
<dbReference type="CDD" id="cd00055">
    <property type="entry name" value="EGF_Lam"/>
    <property type="match status" value="3"/>
</dbReference>
<evidence type="ECO:0000259" key="6">
    <source>
        <dbReference type="PROSITE" id="PS50027"/>
    </source>
</evidence>
<comment type="caution">
    <text evidence="5">Lacks conserved residue(s) required for the propagation of feature annotation.</text>
</comment>
<dbReference type="PANTHER" id="PTHR10574:SF436">
    <property type="entry name" value="LAMININ SUBUNIT ALPHA-2"/>
    <property type="match status" value="1"/>
</dbReference>
<feature type="domain" description="Laminin EGF-like" evidence="6">
    <location>
        <begin position="95"/>
        <end position="148"/>
    </location>
</feature>
<dbReference type="GO" id="GO:0007411">
    <property type="term" value="P:axon guidance"/>
    <property type="evidence" value="ECO:0007669"/>
    <property type="project" value="TreeGrafter"/>
</dbReference>